<feature type="non-terminal residue" evidence="2">
    <location>
        <position position="161"/>
    </location>
</feature>
<dbReference type="EMBL" id="JACEIK010001270">
    <property type="protein sequence ID" value="MCD7467814.1"/>
    <property type="molecule type" value="Genomic_DNA"/>
</dbReference>
<comment type="caution">
    <text evidence="2">The sequence shown here is derived from an EMBL/GenBank/DDBJ whole genome shotgun (WGS) entry which is preliminary data.</text>
</comment>
<organism evidence="2 3">
    <name type="scientific">Datura stramonium</name>
    <name type="common">Jimsonweed</name>
    <name type="synonym">Common thornapple</name>
    <dbReference type="NCBI Taxonomy" id="4076"/>
    <lineage>
        <taxon>Eukaryota</taxon>
        <taxon>Viridiplantae</taxon>
        <taxon>Streptophyta</taxon>
        <taxon>Embryophyta</taxon>
        <taxon>Tracheophyta</taxon>
        <taxon>Spermatophyta</taxon>
        <taxon>Magnoliopsida</taxon>
        <taxon>eudicotyledons</taxon>
        <taxon>Gunneridae</taxon>
        <taxon>Pentapetalae</taxon>
        <taxon>asterids</taxon>
        <taxon>lamiids</taxon>
        <taxon>Solanales</taxon>
        <taxon>Solanaceae</taxon>
        <taxon>Solanoideae</taxon>
        <taxon>Datureae</taxon>
        <taxon>Datura</taxon>
    </lineage>
</organism>
<proteinExistence type="predicted"/>
<feature type="compositionally biased region" description="Basic and acidic residues" evidence="1">
    <location>
        <begin position="1"/>
        <end position="13"/>
    </location>
</feature>
<evidence type="ECO:0000256" key="1">
    <source>
        <dbReference type="SAM" id="MobiDB-lite"/>
    </source>
</evidence>
<accession>A0ABS8TB52</accession>
<reference evidence="2 3" key="1">
    <citation type="journal article" date="2021" name="BMC Genomics">
        <title>Datura genome reveals duplications of psychoactive alkaloid biosynthetic genes and high mutation rate following tissue culture.</title>
        <authorList>
            <person name="Rajewski A."/>
            <person name="Carter-House D."/>
            <person name="Stajich J."/>
            <person name="Litt A."/>
        </authorList>
    </citation>
    <scope>NUCLEOTIDE SEQUENCE [LARGE SCALE GENOMIC DNA]</scope>
    <source>
        <strain evidence="2">AR-01</strain>
    </source>
</reference>
<evidence type="ECO:0000313" key="2">
    <source>
        <dbReference type="EMBL" id="MCD7467814.1"/>
    </source>
</evidence>
<keyword evidence="3" id="KW-1185">Reference proteome</keyword>
<dbReference type="Proteomes" id="UP000823775">
    <property type="component" value="Unassembled WGS sequence"/>
</dbReference>
<protein>
    <submittedName>
        <fullName evidence="2">Uncharacterized protein</fullName>
    </submittedName>
</protein>
<dbReference type="PANTHER" id="PTHR33710:SF65">
    <property type="entry name" value="ENDONUCLEASE_EXONUCLEASE_PHOSPHATASE"/>
    <property type="match status" value="1"/>
</dbReference>
<dbReference type="PANTHER" id="PTHR33710">
    <property type="entry name" value="BNAC02G09200D PROTEIN"/>
    <property type="match status" value="1"/>
</dbReference>
<evidence type="ECO:0000313" key="3">
    <source>
        <dbReference type="Proteomes" id="UP000823775"/>
    </source>
</evidence>
<feature type="region of interest" description="Disordered" evidence="1">
    <location>
        <begin position="1"/>
        <end position="33"/>
    </location>
</feature>
<name>A0ABS8TB52_DATST</name>
<sequence>MQKDAEQENKEKIQQPAGKTDASNQENNGHESPLMLMEEEQWKDVPRRSIACGVQILKRPDRETRDFRNFIMDYGLMELPLAGRKYIWSNATVSSNIDRALINTAWMSKIHVPDGAAKEPLCSYHSPLCLELEGLPAKEDLEAIQNQMKDRQKQYLHGQDK</sequence>
<gene>
    <name evidence="2" type="ORF">HAX54_005447</name>
</gene>